<dbReference type="GeneID" id="41323940"/>
<dbReference type="UniPathway" id="UPA00646">
    <property type="reaction ID" value="UER00699"/>
</dbReference>
<dbReference type="GO" id="GO:0050524">
    <property type="term" value="F:coenzyme-B sulfoethylthiotransferase activity"/>
    <property type="evidence" value="ECO:0007669"/>
    <property type="project" value="UniProtKB-UniRule"/>
</dbReference>
<evidence type="ECO:0000313" key="10">
    <source>
        <dbReference type="EMBL" id="TQS82991.1"/>
    </source>
</evidence>
<evidence type="ECO:0000256" key="3">
    <source>
        <dbReference type="ARBA" id="ARBA00010675"/>
    </source>
</evidence>
<evidence type="ECO:0000259" key="8">
    <source>
        <dbReference type="Pfam" id="PF02241"/>
    </source>
</evidence>
<dbReference type="Gene3D" id="1.20.840.10">
    <property type="entry name" value="Methyl-coenzyme M reductase, alpha/beta subunit, C-terminal"/>
    <property type="match status" value="1"/>
</dbReference>
<dbReference type="Gene3D" id="3.30.70.470">
    <property type="match status" value="1"/>
</dbReference>
<accession>A0A8J8PFY8</accession>
<name>A0A8J8PFY8_9ARCH</name>
<evidence type="ECO:0000256" key="1">
    <source>
        <dbReference type="ARBA" id="ARBA00001952"/>
    </source>
</evidence>
<dbReference type="InterPro" id="IPR003179">
    <property type="entry name" value="Me_CoM_Rdtase_bsu"/>
</dbReference>
<evidence type="ECO:0000256" key="5">
    <source>
        <dbReference type="ARBA" id="ARBA00022994"/>
    </source>
</evidence>
<evidence type="ECO:0000313" key="11">
    <source>
        <dbReference type="Proteomes" id="UP000752814"/>
    </source>
</evidence>
<proteinExistence type="inferred from homology"/>
<evidence type="ECO:0000256" key="7">
    <source>
        <dbReference type="PIRNR" id="PIRNR000263"/>
    </source>
</evidence>
<dbReference type="InterPro" id="IPR022680">
    <property type="entry name" value="Me_CoM_Rdtase_bsu_N"/>
</dbReference>
<feature type="domain" description="Methyl-coenzyme M reductase beta subunit C-terminal" evidence="8">
    <location>
        <begin position="188"/>
        <end position="436"/>
    </location>
</feature>
<dbReference type="InterPro" id="IPR015823">
    <property type="entry name" value="Me_CoM_Rdtase_asu_N_sub2"/>
</dbReference>
<organism evidence="10 11">
    <name type="scientific">Candidatus Methanomassiliicoccus intestinalis</name>
    <dbReference type="NCBI Taxonomy" id="1406512"/>
    <lineage>
        <taxon>Archaea</taxon>
        <taxon>Methanobacteriati</taxon>
        <taxon>Thermoplasmatota</taxon>
        <taxon>Thermoplasmata</taxon>
        <taxon>Methanomassiliicoccales</taxon>
        <taxon>Methanomassiliicoccaceae</taxon>
        <taxon>Methanomassiliicoccus</taxon>
    </lineage>
</organism>
<keyword evidence="5 7" id="KW-0484">Methanogenesis</keyword>
<evidence type="ECO:0000256" key="6">
    <source>
        <dbReference type="ARBA" id="ARBA00047772"/>
    </source>
</evidence>
<sequence>MAKYKDKIDLYDERGKLIESGVPLDAISPLYNPAIQRTASLAKRTIAVNLAGIEKSLKSGRVGGGYIKGKEIDAPVVANAEKVAAKVKEYVKVDSSDDDTDVRVFSEGKNMIVIVPSRRMDAGVEYTTGFTTTAAAVTQAIIDEFDVDMFHANMVKGAVWGRYPQTLNFVGSNLTSILDVPQVNEGSGYALRNIKANHIVALAGKNSMNAAALASIFEQTAMFELGDAIGPFERYHLLGLAYQGLNANNMTIDLVKANGSTGTVGTVIESLVDRAIEDKVIRVKEKLPSGYCVYTTDDFPLWNAYAATGMLAAIMVNVGAARASQGIPSTILYYNDLLEHEVALPGVDFGRSMGVAVGMSFFSHSIYGGGGPGLFHGNHVVTRHSKGFVIPAVAAGCSLDAGTQYFSPEATSGLVRDVFGDIPEFHAPLKCVGEEAKKLM</sequence>
<dbReference type="OMA" id="TAMFEMG"/>
<comment type="pathway">
    <text evidence="2 7">One-carbon metabolism; methyl-coenzyme M reduction; methane from methyl-coenzyme M: step 1/1.</text>
</comment>
<gene>
    <name evidence="10" type="ORF">A3207_03360</name>
</gene>
<evidence type="ECO:0000256" key="4">
    <source>
        <dbReference type="ARBA" id="ARBA00011155"/>
    </source>
</evidence>
<dbReference type="SUPFAM" id="SSF48081">
    <property type="entry name" value="Methyl-coenzyme M reductase alpha and beta chain C-terminal domain"/>
    <property type="match status" value="1"/>
</dbReference>
<dbReference type="InterPro" id="IPR022679">
    <property type="entry name" value="Me_CoM_Rdtase_bsu_C"/>
</dbReference>
<evidence type="ECO:0000259" key="9">
    <source>
        <dbReference type="Pfam" id="PF02783"/>
    </source>
</evidence>
<comment type="similarity">
    <text evidence="3">Belongs to the methyl-coenzyme M reductase beta subunit family.</text>
</comment>
<dbReference type="GO" id="GO:0015948">
    <property type="term" value="P:methanogenesis"/>
    <property type="evidence" value="ECO:0007669"/>
    <property type="project" value="UniProtKB-UniRule"/>
</dbReference>
<dbReference type="NCBIfam" id="TIGR03257">
    <property type="entry name" value="met_CoM_red_bet"/>
    <property type="match status" value="1"/>
</dbReference>
<reference evidence="10" key="1">
    <citation type="submission" date="2016-03" db="EMBL/GenBank/DDBJ databases">
        <authorList>
            <person name="Borrel G."/>
            <person name="Mccann A."/>
            <person name="O'Toole P.W."/>
        </authorList>
    </citation>
    <scope>NUCLEOTIDE SEQUENCE</scope>
    <source>
        <strain evidence="10">183</strain>
    </source>
</reference>
<dbReference type="RefSeq" id="WP_020449399.1">
    <property type="nucleotide sequence ID" value="NZ_CAYAXV010000005.1"/>
</dbReference>
<comment type="subunit">
    <text evidence="4">MCR is a hexamer of two alpha, two beta, and two gamma chains, forming a dimer of heterotrimers.</text>
</comment>
<comment type="catalytic activity">
    <reaction evidence="6">
        <text>coenzyme B + methyl-coenzyme M = methane + coenzyme M-coenzyme B heterodisulfide</text>
        <dbReference type="Rhea" id="RHEA:12532"/>
        <dbReference type="ChEBI" id="CHEBI:16183"/>
        <dbReference type="ChEBI" id="CHEBI:58286"/>
        <dbReference type="ChEBI" id="CHEBI:58411"/>
        <dbReference type="ChEBI" id="CHEBI:58596"/>
        <dbReference type="EC" id="2.8.4.1"/>
    </reaction>
    <physiologicalReaction direction="left-to-right" evidence="6">
        <dbReference type="Rhea" id="RHEA:12533"/>
    </physiologicalReaction>
</comment>
<evidence type="ECO:0000256" key="2">
    <source>
        <dbReference type="ARBA" id="ARBA00005149"/>
    </source>
</evidence>
<feature type="domain" description="Methyl-coenzyme M reductase beta subunit N-terminal" evidence="9">
    <location>
        <begin position="6"/>
        <end position="186"/>
    </location>
</feature>
<comment type="subunit">
    <text evidence="7">Hexamer of two alpha, two beta, and two gamma chains.</text>
</comment>
<dbReference type="EC" id="2.8.4.1" evidence="7"/>
<dbReference type="SUPFAM" id="SSF55088">
    <property type="entry name" value="Methyl-coenzyme M reductase subunits"/>
    <property type="match status" value="1"/>
</dbReference>
<dbReference type="Pfam" id="PF02783">
    <property type="entry name" value="MCR_beta_N"/>
    <property type="match status" value="1"/>
</dbReference>
<dbReference type="EMBL" id="LVVT01000014">
    <property type="protein sequence ID" value="TQS82991.1"/>
    <property type="molecule type" value="Genomic_DNA"/>
</dbReference>
<dbReference type="Pfam" id="PF02241">
    <property type="entry name" value="MCR_beta"/>
    <property type="match status" value="1"/>
</dbReference>
<dbReference type="InterPro" id="IPR008924">
    <property type="entry name" value="Me_CoM_Rdtase_asu/bsu_C"/>
</dbReference>
<comment type="caution">
    <text evidence="10">The sequence shown here is derived from an EMBL/GenBank/DDBJ whole genome shotgun (WGS) entry which is preliminary data.</text>
</comment>
<dbReference type="AlphaFoldDB" id="A0A8J8PFY8"/>
<dbReference type="InterPro" id="IPR009024">
    <property type="entry name" value="Me_CoM_Rdtase_Fd-like_fold"/>
</dbReference>
<keyword evidence="7" id="KW-0808">Transferase</keyword>
<dbReference type="Proteomes" id="UP000752814">
    <property type="component" value="Unassembled WGS sequence"/>
</dbReference>
<dbReference type="PIRSF" id="PIRSF000263">
    <property type="entry name" value="Meth_CoM_rd_beta"/>
    <property type="match status" value="1"/>
</dbReference>
<comment type="cofactor">
    <cofactor evidence="1">
        <name>coenzyme F430</name>
        <dbReference type="ChEBI" id="CHEBI:60540"/>
    </cofactor>
</comment>
<protein>
    <recommendedName>
        <fullName evidence="7">Methyl-coenzyme M reductase subunit beta</fullName>
        <ecNumber evidence="7">2.8.4.1</ecNumber>
    </recommendedName>
    <alternativeName>
        <fullName evidence="7">Coenzyme-B sulfoethylthiotransferase beta</fullName>
    </alternativeName>
</protein>